<keyword evidence="1" id="KW-0175">Coiled coil</keyword>
<reference evidence="2" key="1">
    <citation type="journal article" date="2022" name="bioRxiv">
        <title>Sequencing and chromosome-scale assembly of the giantPleurodeles waltlgenome.</title>
        <authorList>
            <person name="Brown T."/>
            <person name="Elewa A."/>
            <person name="Iarovenko S."/>
            <person name="Subramanian E."/>
            <person name="Araus A.J."/>
            <person name="Petzold A."/>
            <person name="Susuki M."/>
            <person name="Suzuki K.-i.T."/>
            <person name="Hayashi T."/>
            <person name="Toyoda A."/>
            <person name="Oliveira C."/>
            <person name="Osipova E."/>
            <person name="Leigh N.D."/>
            <person name="Simon A."/>
            <person name="Yun M.H."/>
        </authorList>
    </citation>
    <scope>NUCLEOTIDE SEQUENCE</scope>
    <source>
        <strain evidence="2">20211129_DDA</strain>
        <tissue evidence="2">Liver</tissue>
    </source>
</reference>
<dbReference type="AlphaFoldDB" id="A0AAV7PP39"/>
<dbReference type="Proteomes" id="UP001066276">
    <property type="component" value="Chromosome 7"/>
</dbReference>
<evidence type="ECO:0000313" key="3">
    <source>
        <dbReference type="Proteomes" id="UP001066276"/>
    </source>
</evidence>
<evidence type="ECO:0000256" key="1">
    <source>
        <dbReference type="SAM" id="Coils"/>
    </source>
</evidence>
<organism evidence="2 3">
    <name type="scientific">Pleurodeles waltl</name>
    <name type="common">Iberian ribbed newt</name>
    <dbReference type="NCBI Taxonomy" id="8319"/>
    <lineage>
        <taxon>Eukaryota</taxon>
        <taxon>Metazoa</taxon>
        <taxon>Chordata</taxon>
        <taxon>Craniata</taxon>
        <taxon>Vertebrata</taxon>
        <taxon>Euteleostomi</taxon>
        <taxon>Amphibia</taxon>
        <taxon>Batrachia</taxon>
        <taxon>Caudata</taxon>
        <taxon>Salamandroidea</taxon>
        <taxon>Salamandridae</taxon>
        <taxon>Pleurodelinae</taxon>
        <taxon>Pleurodeles</taxon>
    </lineage>
</organism>
<sequence>MQAVKRDLSQDMTVVHRELEEVGERVATLEEHENARDEEIEQLQQEIICLKDKQIKIQVHTEDRENRSRQNNIPIWGAPTVTEEEDILAYVRTYARIDLFVGTKEIQQTLGDIDIGPCALSEHATVSITLNVPLRAEGPRPWRMRTRLLIRPEVVAQITKAIAICLEFNDPADTPISLSWDTLKAVIRRELKVIAVSDNKIRHEKRAQLQVAELERIHERMWAREFGDNSVHPISGARPG</sequence>
<evidence type="ECO:0000313" key="2">
    <source>
        <dbReference type="EMBL" id="KAJ1130062.1"/>
    </source>
</evidence>
<feature type="coiled-coil region" evidence="1">
    <location>
        <begin position="26"/>
        <end position="53"/>
    </location>
</feature>
<dbReference type="EMBL" id="JANPWB010000011">
    <property type="protein sequence ID" value="KAJ1130062.1"/>
    <property type="molecule type" value="Genomic_DNA"/>
</dbReference>
<comment type="caution">
    <text evidence="2">The sequence shown here is derived from an EMBL/GenBank/DDBJ whole genome shotgun (WGS) entry which is preliminary data.</text>
</comment>
<protein>
    <submittedName>
        <fullName evidence="2">Uncharacterized protein</fullName>
    </submittedName>
</protein>
<proteinExistence type="predicted"/>
<name>A0AAV7PP39_PLEWA</name>
<accession>A0AAV7PP39</accession>
<gene>
    <name evidence="2" type="ORF">NDU88_008418</name>
</gene>
<keyword evidence="3" id="KW-1185">Reference proteome</keyword>